<protein>
    <submittedName>
        <fullName evidence="2">Uncharacterized protein</fullName>
    </submittedName>
</protein>
<sequence length="253" mass="27401">MSVQNGSVDKVRLSVISKQFDLGGKGFLDETEQQLRSMDTENTGHLSNEKVYALMQHHIDDQRRLFQMKKLLAGVTIFAALLAMTTLATSFAAATLAKDTSASQRTNSLIQEEALMSRDGSMAIGVHTIGHEIQLEEHDHGGGLADHACVAAVEVAQVWEEIASEFEVHLILVKALASFTDGGANEGNPISQMFDRDLIPLTGVKTFNSREICFTSFNEIAACVTFGDDACSSELGDAELATMTFPNTDLVES</sequence>
<reference evidence="2" key="1">
    <citation type="submission" date="2021-01" db="EMBL/GenBank/DDBJ databases">
        <authorList>
            <person name="Corre E."/>
            <person name="Pelletier E."/>
            <person name="Niang G."/>
            <person name="Scheremetjew M."/>
            <person name="Finn R."/>
            <person name="Kale V."/>
            <person name="Holt S."/>
            <person name="Cochrane G."/>
            <person name="Meng A."/>
            <person name="Brown T."/>
            <person name="Cohen L."/>
        </authorList>
    </citation>
    <scope>NUCLEOTIDE SEQUENCE</scope>
    <source>
        <strain evidence="2">CCMP3303</strain>
    </source>
</reference>
<organism evidence="2">
    <name type="scientific">Minutocellus polymorphus</name>
    <dbReference type="NCBI Taxonomy" id="265543"/>
    <lineage>
        <taxon>Eukaryota</taxon>
        <taxon>Sar</taxon>
        <taxon>Stramenopiles</taxon>
        <taxon>Ochrophyta</taxon>
        <taxon>Bacillariophyta</taxon>
        <taxon>Mediophyceae</taxon>
        <taxon>Cymatosirophycidae</taxon>
        <taxon>Cymatosirales</taxon>
        <taxon>Cymatosiraceae</taxon>
        <taxon>Minutocellus</taxon>
    </lineage>
</organism>
<evidence type="ECO:0000256" key="1">
    <source>
        <dbReference type="SAM" id="Phobius"/>
    </source>
</evidence>
<dbReference type="EMBL" id="HBEJ01010295">
    <property type="protein sequence ID" value="CAD8370614.1"/>
    <property type="molecule type" value="Transcribed_RNA"/>
</dbReference>
<proteinExistence type="predicted"/>
<accession>A0A7S0APW4</accession>
<keyword evidence="1" id="KW-0472">Membrane</keyword>
<keyword evidence="1" id="KW-1133">Transmembrane helix</keyword>
<feature type="transmembrane region" description="Helical" evidence="1">
    <location>
        <begin position="71"/>
        <end position="97"/>
    </location>
</feature>
<evidence type="ECO:0000313" key="2">
    <source>
        <dbReference type="EMBL" id="CAD8370614.1"/>
    </source>
</evidence>
<name>A0A7S0APW4_9STRA</name>
<gene>
    <name evidence="2" type="ORF">MPOL1434_LOCUS6056</name>
</gene>
<keyword evidence="1" id="KW-0812">Transmembrane</keyword>
<dbReference type="AlphaFoldDB" id="A0A7S0APW4"/>